<organism evidence="1 2">
    <name type="scientific">Actinorugispora endophytica</name>
    <dbReference type="NCBI Taxonomy" id="1605990"/>
    <lineage>
        <taxon>Bacteria</taxon>
        <taxon>Bacillati</taxon>
        <taxon>Actinomycetota</taxon>
        <taxon>Actinomycetes</taxon>
        <taxon>Streptosporangiales</taxon>
        <taxon>Nocardiopsidaceae</taxon>
        <taxon>Actinorugispora</taxon>
    </lineage>
</organism>
<keyword evidence="2" id="KW-1185">Reference proteome</keyword>
<accession>A0A4V3D8L9</accession>
<dbReference type="OrthoDB" id="3476253at2"/>
<sequence length="121" mass="12900">MAKYSKFVVAADTEGARSILQETLAQQQFRFSWESPQRGLAEKGSKVKAMLLGAFSVYYPYSLQIDPNPDGTVTVSLFLASTGMMGGAVGVAKVRNGLDSLSGAVRSAYESRGVLRSAEIG</sequence>
<evidence type="ECO:0000313" key="2">
    <source>
        <dbReference type="Proteomes" id="UP000295281"/>
    </source>
</evidence>
<dbReference type="EMBL" id="SNYN01000008">
    <property type="protein sequence ID" value="TDQ52024.1"/>
    <property type="molecule type" value="Genomic_DNA"/>
</dbReference>
<protein>
    <submittedName>
        <fullName evidence="1">Uncharacterized protein</fullName>
    </submittedName>
</protein>
<dbReference type="RefSeq" id="WP_133741688.1">
    <property type="nucleotide sequence ID" value="NZ_SNYN01000008.1"/>
</dbReference>
<evidence type="ECO:0000313" key="1">
    <source>
        <dbReference type="EMBL" id="TDQ52024.1"/>
    </source>
</evidence>
<comment type="caution">
    <text evidence="1">The sequence shown here is derived from an EMBL/GenBank/DDBJ whole genome shotgun (WGS) entry which is preliminary data.</text>
</comment>
<reference evidence="1 2" key="1">
    <citation type="submission" date="2019-03" db="EMBL/GenBank/DDBJ databases">
        <title>Genomic Encyclopedia of Type Strains, Phase IV (KMG-IV): sequencing the most valuable type-strain genomes for metagenomic binning, comparative biology and taxonomic classification.</title>
        <authorList>
            <person name="Goeker M."/>
        </authorList>
    </citation>
    <scope>NUCLEOTIDE SEQUENCE [LARGE SCALE GENOMIC DNA]</scope>
    <source>
        <strain evidence="1 2">DSM 46770</strain>
    </source>
</reference>
<dbReference type="Proteomes" id="UP000295281">
    <property type="component" value="Unassembled WGS sequence"/>
</dbReference>
<dbReference type="AlphaFoldDB" id="A0A4V3D8L9"/>
<proteinExistence type="predicted"/>
<gene>
    <name evidence="1" type="ORF">EV190_1085</name>
</gene>
<name>A0A4V3D8L9_9ACTN</name>